<proteinExistence type="predicted"/>
<dbReference type="PANTHER" id="PTHR11439">
    <property type="entry name" value="GAG-POL-RELATED RETROTRANSPOSON"/>
    <property type="match status" value="1"/>
</dbReference>
<dbReference type="InterPro" id="IPR043502">
    <property type="entry name" value="DNA/RNA_pol_sf"/>
</dbReference>
<feature type="compositionally biased region" description="Basic and acidic residues" evidence="1">
    <location>
        <begin position="761"/>
        <end position="782"/>
    </location>
</feature>
<dbReference type="AlphaFoldDB" id="A0A6L2NW49"/>
<sequence length="1109" mass="126433">MLVLLNGVAERKIRTLIEATRTMALVIKPHNKTPYELIRGRPPPIDFMKPFGWYYVVSKAMRVFNKKTRIVEETLNIRFLKNAPNVKGNGPDWLFDIDSSKISMNYVPVVVGFQTNGIARTKYNIVAGPKDSAVDAGKKATEVDESQVSDNSRKDNQVTRIPIMTPINDTGIFGNAYDDEAVEEEVDINNVVSSYTIPDAPLTKFLKDHHLDQVFKNKKVKRGIVIKNKARLVTQGHTQEEGIDYDEVFLPVARIEAIRLFLAYASFKDFVFYQIDVKSAFLYGNIEEEVYVCQPPGFKDPDFPDKVYKVEKDLYGLHQAPRTWKELIQQKSDGIFINQNKYVADILKRFGFSTVKTTSTPMKPNKALVKDAEAKDVDVHLYRSMIGSLMYLTTSKPNITFAVCACARDSPFDLKAYSDSDYTGASLDRKSTTGGCHFLGKRLISWQCKKQTIVGNSTTEVKMMIAKDGRCLMDIFTIKIDKTVYKEWEDRIERTAFTASSLEAKQDNGNINRTQFMATLIEPFPHRTGSGSGPSKGEKVNVQEQIQALVNKQKVIIIKDSIRHDLQFDDAERTACLPNDSIFAELARMGTKTIAWHEFSSTMASAIIYLANNHKFIFSKYIFDNMVKHLEGGVKFLMFPRFLQVFLDKQVKGMAKHKELYVISSHTKKLFEVGEGLGLHTDSHHTPTDTQPSLSKSQKKIKLKRKQRQATEVLDLEKAKIAQAKETAKLKKRVKKLEKRRKSRPAGPRRLKKVGSSKQVESTKEKDSLGAQEDASKQRRSIKDIDQDAEIALVDEAQERMHDADMFRVDELEGNEVFVDAIQKIVEKEVNTVDPVTTVGEVVTIASVKDSPAPTTTTTADVDDEVTLEKTLIAIKAAKPKDKGKAKMIKPEKPLKKRDQIALNEEVARKRKYLAAQKAEEIMNKPPIKAQQKSLMCTYMRNMEGFKQKDFKGKRFDDIKKIFDKVYKRVNTFMDMDTENMEESLKKTQAKGNFKRARQELKCLKIVPEDDDDVAIKATPISSKSPTIVDYKIYREGKKSYFKIIRADGNSENYLTFRIMFKNFNREDLEVLRSIVKERFKKTKPADDMENLLFQTLKTMFEPHVKDII</sequence>
<protein>
    <recommendedName>
        <fullName evidence="2">Reverse transcriptase Ty1/copia-type domain-containing protein</fullName>
    </recommendedName>
</protein>
<accession>A0A6L2NW49</accession>
<dbReference type="EMBL" id="BKCJ010010207">
    <property type="protein sequence ID" value="GEU90531.1"/>
    <property type="molecule type" value="Genomic_DNA"/>
</dbReference>
<feature type="compositionally biased region" description="Basic residues" evidence="1">
    <location>
        <begin position="730"/>
        <end position="755"/>
    </location>
</feature>
<evidence type="ECO:0000259" key="2">
    <source>
        <dbReference type="Pfam" id="PF07727"/>
    </source>
</evidence>
<organism evidence="3">
    <name type="scientific">Tanacetum cinerariifolium</name>
    <name type="common">Dalmatian daisy</name>
    <name type="synonym">Chrysanthemum cinerariifolium</name>
    <dbReference type="NCBI Taxonomy" id="118510"/>
    <lineage>
        <taxon>Eukaryota</taxon>
        <taxon>Viridiplantae</taxon>
        <taxon>Streptophyta</taxon>
        <taxon>Embryophyta</taxon>
        <taxon>Tracheophyta</taxon>
        <taxon>Spermatophyta</taxon>
        <taxon>Magnoliopsida</taxon>
        <taxon>eudicotyledons</taxon>
        <taxon>Gunneridae</taxon>
        <taxon>Pentapetalae</taxon>
        <taxon>asterids</taxon>
        <taxon>campanulids</taxon>
        <taxon>Asterales</taxon>
        <taxon>Asteraceae</taxon>
        <taxon>Asteroideae</taxon>
        <taxon>Anthemideae</taxon>
        <taxon>Anthemidinae</taxon>
        <taxon>Tanacetum</taxon>
    </lineage>
</organism>
<dbReference type="PANTHER" id="PTHR11439:SF495">
    <property type="entry name" value="REVERSE TRANSCRIPTASE, RNA-DEPENDENT DNA POLYMERASE-RELATED"/>
    <property type="match status" value="1"/>
</dbReference>
<feature type="domain" description="Reverse transcriptase Ty1/copia-type" evidence="2">
    <location>
        <begin position="211"/>
        <end position="329"/>
    </location>
</feature>
<comment type="caution">
    <text evidence="3">The sequence shown here is derived from an EMBL/GenBank/DDBJ whole genome shotgun (WGS) entry which is preliminary data.</text>
</comment>
<name>A0A6L2NW49_TANCI</name>
<gene>
    <name evidence="3" type="ORF">Tci_062509</name>
</gene>
<feature type="region of interest" description="Disordered" evidence="1">
    <location>
        <begin position="681"/>
        <end position="702"/>
    </location>
</feature>
<feature type="region of interest" description="Disordered" evidence="1">
    <location>
        <begin position="730"/>
        <end position="782"/>
    </location>
</feature>
<dbReference type="CDD" id="cd09272">
    <property type="entry name" value="RNase_HI_RT_Ty1"/>
    <property type="match status" value="1"/>
</dbReference>
<evidence type="ECO:0000256" key="1">
    <source>
        <dbReference type="SAM" id="MobiDB-lite"/>
    </source>
</evidence>
<reference evidence="3" key="1">
    <citation type="journal article" date="2019" name="Sci. Rep.">
        <title>Draft genome of Tanacetum cinerariifolium, the natural source of mosquito coil.</title>
        <authorList>
            <person name="Yamashiro T."/>
            <person name="Shiraishi A."/>
            <person name="Satake H."/>
            <person name="Nakayama K."/>
        </authorList>
    </citation>
    <scope>NUCLEOTIDE SEQUENCE</scope>
</reference>
<dbReference type="Pfam" id="PF07727">
    <property type="entry name" value="RVT_2"/>
    <property type="match status" value="1"/>
</dbReference>
<dbReference type="InterPro" id="IPR013103">
    <property type="entry name" value="RVT_2"/>
</dbReference>
<dbReference type="SUPFAM" id="SSF56672">
    <property type="entry name" value="DNA/RNA polymerases"/>
    <property type="match status" value="1"/>
</dbReference>
<evidence type="ECO:0000313" key="3">
    <source>
        <dbReference type="EMBL" id="GEU90531.1"/>
    </source>
</evidence>